<dbReference type="AlphaFoldDB" id="S0FQ70"/>
<dbReference type="EMBL" id="APJX01000021">
    <property type="protein sequence ID" value="EMS77193.1"/>
    <property type="molecule type" value="Genomic_DNA"/>
</dbReference>
<protein>
    <submittedName>
        <fullName evidence="1">Rolling circle replication protein, Rep63 protein</fullName>
    </submittedName>
</protein>
<sequence>MDQTKDSIIQKFAAQRISAYIHQYHGGYDQRQCSCLRARKDLSLTIDLKKNPGAAHAHYSSLQTCGSIHSCPVCASKITEHRKNEIQEIIDKTADKHHYLVTLTFPHYETETCGESRRKFMDARRRMKNWSEVQHHTEFVPFRKILQHHQYDGSVTTVEVTYGVNGWHIHSHELFIFDKPVDDLRKFRADIFANWTKACLYSGIEIKKPLAFHRRAVQVDALHGDHIAKMTSYLTKISTGNSWGMAAELTKGSCKKQQNGNVTPFGMLFEILDNKNNMKKYGQKFWEYCQTFKGKQAIRFSKGLKKKYGIEEKTDEEIVTESDLLSSLYGFFEIGEWKNILKLKMRGFVLQNSDVEWNQLVEIINSEIRKRALQNDTKRKETIYASA</sequence>
<name>S0FQ70_9BACT</name>
<organism evidence="1 2">
    <name type="scientific">Desulfotignum phosphitoxidans DSM 13687</name>
    <dbReference type="NCBI Taxonomy" id="1286635"/>
    <lineage>
        <taxon>Bacteria</taxon>
        <taxon>Pseudomonadati</taxon>
        <taxon>Thermodesulfobacteriota</taxon>
        <taxon>Desulfobacteria</taxon>
        <taxon>Desulfobacterales</taxon>
        <taxon>Desulfobacteraceae</taxon>
        <taxon>Desulfotignum</taxon>
    </lineage>
</organism>
<reference evidence="1 2" key="1">
    <citation type="journal article" date="2013" name="Genome Announc.">
        <title>Draft Genome Sequence of Desulfotignum phosphitoxidans DSM 13687 Strain FiPS-3.</title>
        <authorList>
            <person name="Poehlein A."/>
            <person name="Daniel R."/>
            <person name="Simeonova D.D."/>
        </authorList>
    </citation>
    <scope>NUCLEOTIDE SEQUENCE [LARGE SCALE GENOMIC DNA]</scope>
    <source>
        <strain evidence="1 2">DSM 13687</strain>
    </source>
</reference>
<dbReference type="RefSeq" id="WP_006968826.1">
    <property type="nucleotide sequence ID" value="NZ_APJX01000021.1"/>
</dbReference>
<comment type="caution">
    <text evidence="1">The sequence shown here is derived from an EMBL/GenBank/DDBJ whole genome shotgun (WGS) entry which is preliminary data.</text>
</comment>
<keyword evidence="2" id="KW-1185">Reference proteome</keyword>
<accession>S0FQ70</accession>
<dbReference type="Proteomes" id="UP000014216">
    <property type="component" value="Unassembled WGS sequence"/>
</dbReference>
<evidence type="ECO:0000313" key="1">
    <source>
        <dbReference type="EMBL" id="EMS77193.1"/>
    </source>
</evidence>
<evidence type="ECO:0000313" key="2">
    <source>
        <dbReference type="Proteomes" id="UP000014216"/>
    </source>
</evidence>
<proteinExistence type="predicted"/>
<dbReference type="OrthoDB" id="8566616at2"/>
<gene>
    <name evidence="1" type="ORF">Dpo_22c00120</name>
</gene>